<evidence type="ECO:0000313" key="1">
    <source>
        <dbReference type="EMBL" id="OQP54221.1"/>
    </source>
</evidence>
<dbReference type="Pfam" id="PF04439">
    <property type="entry name" value="Adenyl_transf"/>
    <property type="match status" value="1"/>
</dbReference>
<reference evidence="2" key="1">
    <citation type="submission" date="2016-04" db="EMBL/GenBank/DDBJ databases">
        <authorList>
            <person name="Chen L."/>
            <person name="Zhuang W."/>
            <person name="Wang G."/>
        </authorList>
    </citation>
    <scope>NUCLEOTIDE SEQUENCE [LARGE SCALE GENOMIC DNA]</scope>
    <source>
        <strain evidence="2">17621</strain>
    </source>
</reference>
<proteinExistence type="predicted"/>
<dbReference type="STRING" id="354355.SAMN05660816_05261"/>
<dbReference type="OrthoDB" id="9776406at2"/>
<dbReference type="InterPro" id="IPR007530">
    <property type="entry name" value="Aminoglycoside_adenylylTfrase"/>
</dbReference>
<dbReference type="Proteomes" id="UP000192610">
    <property type="component" value="Unassembled WGS sequence"/>
</dbReference>
<protein>
    <submittedName>
        <fullName evidence="1">Uncharacterized protein</fullName>
    </submittedName>
</protein>
<name>A0A1V9F7H4_9BACT</name>
<gene>
    <name evidence="1" type="ORF">A4H97_22245</name>
</gene>
<sequence length="318" mass="38172">MTNSQNDAIINNLRNWAKENKDIICMFVGGAQGNENKLADEYSDIDVVVFARRRHFYDKDLSWIKKIGELAYYHEYNLEVPLISFCHKIYFTNGARLDLMFWDKRVLLVGRVYLWLRDHTKLLHLLPRLWRRIIENHFFYLPKYTYRGLTMLADKKNYLRRIQYISRKYKFIQSPFSQEKLQNIVNRFWVQAYSAAVAIARNELMHVKIMADHAMKYKLLELIEVYMKCTYGNEFDVFEKGRYLESWAPDFILERLENIFGHYEANDSWNALVETMDLFTLICNTISTEHPDITFSNPEQYFRDLIEQIDIKRPVHAI</sequence>
<comment type="caution">
    <text evidence="1">The sequence shown here is derived from an EMBL/GenBank/DDBJ whole genome shotgun (WGS) entry which is preliminary data.</text>
</comment>
<organism evidence="1 2">
    <name type="scientific">Niastella yeongjuensis</name>
    <dbReference type="NCBI Taxonomy" id="354355"/>
    <lineage>
        <taxon>Bacteria</taxon>
        <taxon>Pseudomonadati</taxon>
        <taxon>Bacteroidota</taxon>
        <taxon>Chitinophagia</taxon>
        <taxon>Chitinophagales</taxon>
        <taxon>Chitinophagaceae</taxon>
        <taxon>Niastella</taxon>
    </lineage>
</organism>
<dbReference type="SUPFAM" id="SSF81301">
    <property type="entry name" value="Nucleotidyltransferase"/>
    <property type="match status" value="1"/>
</dbReference>
<dbReference type="Gene3D" id="1.20.120.330">
    <property type="entry name" value="Nucleotidyltransferases domain 2"/>
    <property type="match status" value="1"/>
</dbReference>
<keyword evidence="2" id="KW-1185">Reference proteome</keyword>
<dbReference type="SUPFAM" id="SSF81631">
    <property type="entry name" value="PAP/OAS1 substrate-binding domain"/>
    <property type="match status" value="1"/>
</dbReference>
<dbReference type="InterPro" id="IPR043519">
    <property type="entry name" value="NT_sf"/>
</dbReference>
<evidence type="ECO:0000313" key="2">
    <source>
        <dbReference type="Proteomes" id="UP000192610"/>
    </source>
</evidence>
<dbReference type="EMBL" id="LVXG01000004">
    <property type="protein sequence ID" value="OQP54221.1"/>
    <property type="molecule type" value="Genomic_DNA"/>
</dbReference>
<dbReference type="RefSeq" id="WP_081197528.1">
    <property type="nucleotide sequence ID" value="NZ_FOCZ01000011.1"/>
</dbReference>
<accession>A0A1V9F7H4</accession>
<dbReference type="Gene3D" id="3.30.460.10">
    <property type="entry name" value="Beta Polymerase, domain 2"/>
    <property type="match status" value="1"/>
</dbReference>
<dbReference type="AlphaFoldDB" id="A0A1V9F7H4"/>